<comment type="caution">
    <text evidence="1">The sequence shown here is derived from an EMBL/GenBank/DDBJ whole genome shotgun (WGS) entry which is preliminary data.</text>
</comment>
<accession>A0A7W7R4X2</accession>
<name>A0A7W7R4X2_KITKI</name>
<evidence type="ECO:0000313" key="2">
    <source>
        <dbReference type="Proteomes" id="UP000540506"/>
    </source>
</evidence>
<evidence type="ECO:0000313" key="1">
    <source>
        <dbReference type="EMBL" id="MBB4925495.1"/>
    </source>
</evidence>
<protein>
    <submittedName>
        <fullName evidence="1">Uncharacterized protein</fullName>
    </submittedName>
</protein>
<gene>
    <name evidence="1" type="ORF">FHR34_004488</name>
</gene>
<sequence>MSYQIPSSVPSLEELARRQQNVITASQLRARGVPSRVVSEHCRRGGPWQRLLPRVYLLQTGVPTPEQRMWAALLYAAQNGREAGCREGAVITGAAALALYGFTAVPRLPAVTGVQVLVPRQRRLRDVGEVRIQRTARELEAQEVHGLACAPVARAVADALREWLDCEEAVAASSAAGEVGAQSAAQPGVRSLAGAVPPAVGLEPRALRSVLREAVAGTSVDGGPNCTLAELIAELREAHLIEVPRIRAGVDELLAAERESVLGGVIELAAAELLPAPLVGPELRMRGGTFVAVPDLYWPQAGVAVEVDSELRCVSEGEQAWMRAGQHRMEYLGVRVVYLGAERLATEPAAVAEELRQTFLSGGADLVELLLTEG</sequence>
<reference evidence="1 2" key="1">
    <citation type="submission" date="2020-08" db="EMBL/GenBank/DDBJ databases">
        <title>Sequencing the genomes of 1000 actinobacteria strains.</title>
        <authorList>
            <person name="Klenk H.-P."/>
        </authorList>
    </citation>
    <scope>NUCLEOTIDE SEQUENCE [LARGE SCALE GENOMIC DNA]</scope>
    <source>
        <strain evidence="1 2">DSM 41654</strain>
    </source>
</reference>
<dbReference type="RefSeq" id="WP_184937737.1">
    <property type="nucleotide sequence ID" value="NZ_JACHJV010000001.1"/>
</dbReference>
<dbReference type="Proteomes" id="UP000540506">
    <property type="component" value="Unassembled WGS sequence"/>
</dbReference>
<dbReference type="EMBL" id="JACHJV010000001">
    <property type="protein sequence ID" value="MBB4925495.1"/>
    <property type="molecule type" value="Genomic_DNA"/>
</dbReference>
<keyword evidence="2" id="KW-1185">Reference proteome</keyword>
<dbReference type="AlphaFoldDB" id="A0A7W7R4X2"/>
<proteinExistence type="predicted"/>
<organism evidence="1 2">
    <name type="scientific">Kitasatospora kifunensis</name>
    <name type="common">Streptomyces kifunensis</name>
    <dbReference type="NCBI Taxonomy" id="58351"/>
    <lineage>
        <taxon>Bacteria</taxon>
        <taxon>Bacillati</taxon>
        <taxon>Actinomycetota</taxon>
        <taxon>Actinomycetes</taxon>
        <taxon>Kitasatosporales</taxon>
        <taxon>Streptomycetaceae</taxon>
        <taxon>Kitasatospora</taxon>
    </lineage>
</organism>